<protein>
    <submittedName>
        <fullName evidence="1">27827_t:CDS:1</fullName>
    </submittedName>
</protein>
<sequence length="79" mass="9589">MPPRQLCKNNTRNSHILKIQNKKHRELFELFKEYRRRINAQAQESELKKSKLKNTKIENSKKAQFEKAIETVIWFCQVM</sequence>
<gene>
    <name evidence="1" type="ORF">DERYTH_LOCUS14986</name>
</gene>
<reference evidence="1" key="1">
    <citation type="submission" date="2021-06" db="EMBL/GenBank/DDBJ databases">
        <authorList>
            <person name="Kallberg Y."/>
            <person name="Tangrot J."/>
            <person name="Rosling A."/>
        </authorList>
    </citation>
    <scope>NUCLEOTIDE SEQUENCE</scope>
    <source>
        <strain evidence="1">MA453B</strain>
    </source>
</reference>
<dbReference type="Proteomes" id="UP000789405">
    <property type="component" value="Unassembled WGS sequence"/>
</dbReference>
<accession>A0A9N9ICM6</accession>
<comment type="caution">
    <text evidence="1">The sequence shown here is derived from an EMBL/GenBank/DDBJ whole genome shotgun (WGS) entry which is preliminary data.</text>
</comment>
<proteinExistence type="predicted"/>
<dbReference type="EMBL" id="CAJVPY010011744">
    <property type="protein sequence ID" value="CAG8729369.1"/>
    <property type="molecule type" value="Genomic_DNA"/>
</dbReference>
<evidence type="ECO:0000313" key="1">
    <source>
        <dbReference type="EMBL" id="CAG8729369.1"/>
    </source>
</evidence>
<evidence type="ECO:0000313" key="2">
    <source>
        <dbReference type="Proteomes" id="UP000789405"/>
    </source>
</evidence>
<name>A0A9N9ICM6_9GLOM</name>
<keyword evidence="2" id="KW-1185">Reference proteome</keyword>
<dbReference type="AlphaFoldDB" id="A0A9N9ICM6"/>
<organism evidence="1 2">
    <name type="scientific">Dentiscutata erythropus</name>
    <dbReference type="NCBI Taxonomy" id="1348616"/>
    <lineage>
        <taxon>Eukaryota</taxon>
        <taxon>Fungi</taxon>
        <taxon>Fungi incertae sedis</taxon>
        <taxon>Mucoromycota</taxon>
        <taxon>Glomeromycotina</taxon>
        <taxon>Glomeromycetes</taxon>
        <taxon>Diversisporales</taxon>
        <taxon>Gigasporaceae</taxon>
        <taxon>Dentiscutata</taxon>
    </lineage>
</organism>